<keyword evidence="5" id="KW-1185">Reference proteome</keyword>
<name>A0A0K0E3S9_STRER</name>
<dbReference type="Gene3D" id="3.10.450.10">
    <property type="match status" value="1"/>
</dbReference>
<accession>A0A0K0E3S9</accession>
<evidence type="ECO:0000256" key="3">
    <source>
        <dbReference type="ARBA" id="ARBA00022704"/>
    </source>
</evidence>
<proteinExistence type="inferred from homology"/>
<sequence>MSRQGMTGGWTEQSVNDTDIIQLAQKSVDRFNQQSNDLVYHGFVKVLSAKSQVVAGMNYELQILIGKTDTLKNKVSHGELTEEQKKVKSDGPQQIITVGIWSKPWEDFEEITFKGIKQA</sequence>
<dbReference type="AlphaFoldDB" id="A0A0K0E3S9"/>
<dbReference type="STRING" id="6248.A0A0K0E3S9"/>
<evidence type="ECO:0000313" key="6">
    <source>
        <dbReference type="WBParaSite" id="SSTP_0000414900.1"/>
    </source>
</evidence>
<dbReference type="InterPro" id="IPR000010">
    <property type="entry name" value="Cystatin_dom"/>
</dbReference>
<comment type="similarity">
    <text evidence="1">Belongs to the cystatin family.</text>
</comment>
<evidence type="ECO:0000256" key="2">
    <source>
        <dbReference type="ARBA" id="ARBA00022690"/>
    </source>
</evidence>
<evidence type="ECO:0000313" key="5">
    <source>
        <dbReference type="Proteomes" id="UP000035681"/>
    </source>
</evidence>
<dbReference type="SMART" id="SM00043">
    <property type="entry name" value="CY"/>
    <property type="match status" value="1"/>
</dbReference>
<dbReference type="SUPFAM" id="SSF54403">
    <property type="entry name" value="Cystatin/monellin"/>
    <property type="match status" value="1"/>
</dbReference>
<dbReference type="Pfam" id="PF00031">
    <property type="entry name" value="Cystatin"/>
    <property type="match status" value="1"/>
</dbReference>
<dbReference type="CDD" id="cd00042">
    <property type="entry name" value="CY"/>
    <property type="match status" value="1"/>
</dbReference>
<reference evidence="6" key="1">
    <citation type="submission" date="2015-08" db="UniProtKB">
        <authorList>
            <consortium name="WormBaseParasite"/>
        </authorList>
    </citation>
    <scope>IDENTIFICATION</scope>
</reference>
<organism evidence="6">
    <name type="scientific">Strongyloides stercoralis</name>
    <name type="common">Threadworm</name>
    <dbReference type="NCBI Taxonomy" id="6248"/>
    <lineage>
        <taxon>Eukaryota</taxon>
        <taxon>Metazoa</taxon>
        <taxon>Ecdysozoa</taxon>
        <taxon>Nematoda</taxon>
        <taxon>Chromadorea</taxon>
        <taxon>Rhabditida</taxon>
        <taxon>Tylenchina</taxon>
        <taxon>Panagrolaimomorpha</taxon>
        <taxon>Strongyloidoidea</taxon>
        <taxon>Strongyloididae</taxon>
        <taxon>Strongyloides</taxon>
    </lineage>
</organism>
<dbReference type="GO" id="GO:0031982">
    <property type="term" value="C:vesicle"/>
    <property type="evidence" value="ECO:0007669"/>
    <property type="project" value="TreeGrafter"/>
</dbReference>
<dbReference type="GO" id="GO:0005737">
    <property type="term" value="C:cytoplasm"/>
    <property type="evidence" value="ECO:0007669"/>
    <property type="project" value="TreeGrafter"/>
</dbReference>
<evidence type="ECO:0000256" key="1">
    <source>
        <dbReference type="ARBA" id="ARBA00009403"/>
    </source>
</evidence>
<dbReference type="WBParaSite" id="TCONS_00005759.p1">
    <property type="protein sequence ID" value="TCONS_00005759.p1"/>
    <property type="gene ID" value="XLOC_004007"/>
</dbReference>
<dbReference type="Proteomes" id="UP000035681">
    <property type="component" value="Unplaced"/>
</dbReference>
<dbReference type="InterPro" id="IPR046350">
    <property type="entry name" value="Cystatin_sf"/>
</dbReference>
<evidence type="ECO:0000313" key="7">
    <source>
        <dbReference type="WBParaSite" id="TCONS_00005759.p1"/>
    </source>
</evidence>
<dbReference type="PANTHER" id="PTHR46186">
    <property type="entry name" value="CYSTATIN"/>
    <property type="match status" value="1"/>
</dbReference>
<evidence type="ECO:0000259" key="4">
    <source>
        <dbReference type="SMART" id="SM00043"/>
    </source>
</evidence>
<feature type="domain" description="Cystatin" evidence="4">
    <location>
        <begin position="5"/>
        <end position="116"/>
    </location>
</feature>
<protein>
    <submittedName>
        <fullName evidence="6 7">Cystatin domain-containing protein</fullName>
    </submittedName>
</protein>
<dbReference type="PANTHER" id="PTHR46186:SF2">
    <property type="entry name" value="CYSTATIN"/>
    <property type="match status" value="1"/>
</dbReference>
<dbReference type="WBParaSite" id="SSTP_0000414900.1">
    <property type="protein sequence ID" value="SSTP_0000414900.1"/>
    <property type="gene ID" value="SSTP_0000414900"/>
</dbReference>
<keyword evidence="3" id="KW-0789">Thiol protease inhibitor</keyword>
<keyword evidence="2" id="KW-0646">Protease inhibitor</keyword>
<dbReference type="GO" id="GO:0004869">
    <property type="term" value="F:cysteine-type endopeptidase inhibitor activity"/>
    <property type="evidence" value="ECO:0007669"/>
    <property type="project" value="UniProtKB-KW"/>
</dbReference>
<dbReference type="GO" id="GO:0005615">
    <property type="term" value="C:extracellular space"/>
    <property type="evidence" value="ECO:0007669"/>
    <property type="project" value="TreeGrafter"/>
</dbReference>